<gene>
    <name evidence="1" type="ORF">J8J14_22455</name>
</gene>
<proteinExistence type="predicted"/>
<keyword evidence="2" id="KW-1185">Reference proteome</keyword>
<evidence type="ECO:0000313" key="2">
    <source>
        <dbReference type="Proteomes" id="UP000681594"/>
    </source>
</evidence>
<comment type="caution">
    <text evidence="1">The sequence shown here is derived from an EMBL/GenBank/DDBJ whole genome shotgun (WGS) entry which is preliminary data.</text>
</comment>
<name>A0ABS4AKJ1_9PROT</name>
<organism evidence="1 2">
    <name type="scientific">Pararoseomonas baculiformis</name>
    <dbReference type="NCBI Taxonomy" id="2820812"/>
    <lineage>
        <taxon>Bacteria</taxon>
        <taxon>Pseudomonadati</taxon>
        <taxon>Pseudomonadota</taxon>
        <taxon>Alphaproteobacteria</taxon>
        <taxon>Acetobacterales</taxon>
        <taxon>Acetobacteraceae</taxon>
        <taxon>Pararoseomonas</taxon>
    </lineage>
</organism>
<evidence type="ECO:0000313" key="1">
    <source>
        <dbReference type="EMBL" id="MBP0447526.1"/>
    </source>
</evidence>
<reference evidence="1 2" key="1">
    <citation type="submission" date="2021-03" db="EMBL/GenBank/DDBJ databases">
        <authorList>
            <person name="So Y."/>
        </authorList>
    </citation>
    <scope>NUCLEOTIDE SEQUENCE [LARGE SCALE GENOMIC DNA]</scope>
    <source>
        <strain evidence="1 2">SSH11</strain>
    </source>
</reference>
<dbReference type="EMBL" id="JAGIZB010000040">
    <property type="protein sequence ID" value="MBP0447526.1"/>
    <property type="molecule type" value="Genomic_DNA"/>
</dbReference>
<protein>
    <submittedName>
        <fullName evidence="1">Uncharacterized protein</fullName>
    </submittedName>
</protein>
<sequence>MAETVRMLNEDGARLFREFVERARKGSTESAPWHLLTDEATSAPLDFAAEVELRAFASRVEFGRYLADAFKHVERRRLSREAGMWNWLALRYFDQLCPPNGAGARKLLATGHYVLEGRFAHNRYYRHLVRAAWYAMALHGTEGEILLTSAGKPTPGIGQWGEISEQLAGYQDILGSRTAMVVAAKLFLDDARTTKRGAASPDGPGSVRRLSTVLRQLAMTHDLRTAEPAEVVVMLPGEFEAFRGGPKPPRKRSLLRRLIGADDARQ</sequence>
<accession>A0ABS4AKJ1</accession>
<dbReference type="RefSeq" id="WP_209381794.1">
    <property type="nucleotide sequence ID" value="NZ_JAGIZB010000040.1"/>
</dbReference>
<dbReference type="Proteomes" id="UP000681594">
    <property type="component" value="Unassembled WGS sequence"/>
</dbReference>